<name>A0ABS5M9G6_9BACI</name>
<sequence>MSILKYLGICTNFGDYPYITDMLVDWAEFDEKKIDCFLLDDIGMLDFLLKFIDRTTFSRVLVYDIEEIDSLKNLKSFSNICRKYNLEWSIIRQDLHSDVAVEPDYLLKVV</sequence>
<proteinExistence type="predicted"/>
<accession>A0ABS5M9G6</accession>
<gene>
    <name evidence="1" type="ORF">KGF86_01835</name>
</gene>
<reference evidence="1 2" key="1">
    <citation type="submission" date="2021-05" db="EMBL/GenBank/DDBJ databases">
        <title>Ornithinibacillus massiliensis sp. nov.</title>
        <authorList>
            <person name="Iwaza R."/>
            <person name="Lagier J.-C."/>
            <person name="Raoult D."/>
        </authorList>
    </citation>
    <scope>NUCLEOTIDE SEQUENCE [LARGE SCALE GENOMIC DNA]</scope>
    <source>
        <strain evidence="1 2">Marseille-P3601</strain>
    </source>
</reference>
<organism evidence="1 2">
    <name type="scientific">Ornithinibacillus massiliensis</name>
    <dbReference type="NCBI Taxonomy" id="1944633"/>
    <lineage>
        <taxon>Bacteria</taxon>
        <taxon>Bacillati</taxon>
        <taxon>Bacillota</taxon>
        <taxon>Bacilli</taxon>
        <taxon>Bacillales</taxon>
        <taxon>Bacillaceae</taxon>
        <taxon>Ornithinibacillus</taxon>
    </lineage>
</organism>
<dbReference type="RefSeq" id="WP_211740989.1">
    <property type="nucleotide sequence ID" value="NZ_JAGXBY010000001.1"/>
</dbReference>
<comment type="caution">
    <text evidence="1">The sequence shown here is derived from an EMBL/GenBank/DDBJ whole genome shotgun (WGS) entry which is preliminary data.</text>
</comment>
<keyword evidence="2" id="KW-1185">Reference proteome</keyword>
<dbReference type="Proteomes" id="UP000681870">
    <property type="component" value="Unassembled WGS sequence"/>
</dbReference>
<dbReference type="EMBL" id="JAGXBY010000001">
    <property type="protein sequence ID" value="MBS3678945.1"/>
    <property type="molecule type" value="Genomic_DNA"/>
</dbReference>
<protein>
    <submittedName>
        <fullName evidence="1">Uncharacterized protein</fullName>
    </submittedName>
</protein>
<evidence type="ECO:0000313" key="2">
    <source>
        <dbReference type="Proteomes" id="UP000681870"/>
    </source>
</evidence>
<evidence type="ECO:0000313" key="1">
    <source>
        <dbReference type="EMBL" id="MBS3678945.1"/>
    </source>
</evidence>